<dbReference type="FunFam" id="3.30.300.70:FF:000001">
    <property type="entry name" value="Ribosome maturation factor RimP"/>
    <property type="match status" value="1"/>
</dbReference>
<dbReference type="GO" id="GO:0006412">
    <property type="term" value="P:translation"/>
    <property type="evidence" value="ECO:0007669"/>
    <property type="project" value="TreeGrafter"/>
</dbReference>
<dbReference type="GO" id="GO:0005829">
    <property type="term" value="C:cytosol"/>
    <property type="evidence" value="ECO:0007669"/>
    <property type="project" value="TreeGrafter"/>
</dbReference>
<comment type="caution">
    <text evidence="6">The sequence shown here is derived from an EMBL/GenBank/DDBJ whole genome shotgun (WGS) entry which is preliminary data.</text>
</comment>
<dbReference type="Proteomes" id="UP000177583">
    <property type="component" value="Unassembled WGS sequence"/>
</dbReference>
<reference evidence="6 7" key="1">
    <citation type="journal article" date="2016" name="Nat. Commun.">
        <title>Thousands of microbial genomes shed light on interconnected biogeochemical processes in an aquifer system.</title>
        <authorList>
            <person name="Anantharaman K."/>
            <person name="Brown C.T."/>
            <person name="Hug L.A."/>
            <person name="Sharon I."/>
            <person name="Castelle C.J."/>
            <person name="Probst A.J."/>
            <person name="Thomas B.C."/>
            <person name="Singh A."/>
            <person name="Wilkins M.J."/>
            <person name="Karaoz U."/>
            <person name="Brodie E.L."/>
            <person name="Williams K.H."/>
            <person name="Hubbard S.S."/>
            <person name="Banfield J.F."/>
        </authorList>
    </citation>
    <scope>NUCLEOTIDE SEQUENCE [LARGE SCALE GENOMIC DNA]</scope>
</reference>
<evidence type="ECO:0000313" key="7">
    <source>
        <dbReference type="Proteomes" id="UP000177583"/>
    </source>
</evidence>
<feature type="domain" description="Ribosome maturation factor RimP C-terminal" evidence="5">
    <location>
        <begin position="89"/>
        <end position="156"/>
    </location>
</feature>
<dbReference type="GO" id="GO:0000028">
    <property type="term" value="P:ribosomal small subunit assembly"/>
    <property type="evidence" value="ECO:0007669"/>
    <property type="project" value="TreeGrafter"/>
</dbReference>
<evidence type="ECO:0000313" key="6">
    <source>
        <dbReference type="EMBL" id="OGH03530.1"/>
    </source>
</evidence>
<evidence type="ECO:0000259" key="5">
    <source>
        <dbReference type="Pfam" id="PF17384"/>
    </source>
</evidence>
<dbReference type="Pfam" id="PF17384">
    <property type="entry name" value="DUF150_C"/>
    <property type="match status" value="1"/>
</dbReference>
<name>A0A1F6GZT2_9PROT</name>
<comment type="similarity">
    <text evidence="3">Belongs to the RimP family.</text>
</comment>
<protein>
    <recommendedName>
        <fullName evidence="3">Ribosome maturation factor RimP</fullName>
    </recommendedName>
</protein>
<dbReference type="SUPFAM" id="SSF75420">
    <property type="entry name" value="YhbC-like, N-terminal domain"/>
    <property type="match status" value="1"/>
</dbReference>
<dbReference type="Gene3D" id="2.30.30.180">
    <property type="entry name" value="Ribosome maturation factor RimP, C-terminal domain"/>
    <property type="match status" value="1"/>
</dbReference>
<dbReference type="InterPro" id="IPR003728">
    <property type="entry name" value="Ribosome_maturation_RimP"/>
</dbReference>
<keyword evidence="1 3" id="KW-0963">Cytoplasm</keyword>
<dbReference type="InterPro" id="IPR036847">
    <property type="entry name" value="RimP_C_sf"/>
</dbReference>
<dbReference type="AlphaFoldDB" id="A0A1F6GZT2"/>
<dbReference type="PANTHER" id="PTHR33867">
    <property type="entry name" value="RIBOSOME MATURATION FACTOR RIMP"/>
    <property type="match status" value="1"/>
</dbReference>
<dbReference type="InterPro" id="IPR028998">
    <property type="entry name" value="RimP_C"/>
</dbReference>
<dbReference type="EMBL" id="MFNF01000015">
    <property type="protein sequence ID" value="OGH03530.1"/>
    <property type="molecule type" value="Genomic_DNA"/>
</dbReference>
<dbReference type="Pfam" id="PF02576">
    <property type="entry name" value="RimP_N"/>
    <property type="match status" value="1"/>
</dbReference>
<comment type="subcellular location">
    <subcellularLocation>
        <location evidence="3">Cytoplasm</location>
    </subcellularLocation>
</comment>
<evidence type="ECO:0000256" key="2">
    <source>
        <dbReference type="ARBA" id="ARBA00022517"/>
    </source>
</evidence>
<evidence type="ECO:0000259" key="4">
    <source>
        <dbReference type="Pfam" id="PF02576"/>
    </source>
</evidence>
<accession>A0A1F6GZT2</accession>
<dbReference type="InterPro" id="IPR028989">
    <property type="entry name" value="RimP_N"/>
</dbReference>
<gene>
    <name evidence="3" type="primary">rimP</name>
    <name evidence="6" type="ORF">A2557_01095</name>
</gene>
<dbReference type="CDD" id="cd01734">
    <property type="entry name" value="YlxS_C"/>
    <property type="match status" value="1"/>
</dbReference>
<evidence type="ECO:0000256" key="1">
    <source>
        <dbReference type="ARBA" id="ARBA00022490"/>
    </source>
</evidence>
<feature type="domain" description="Ribosome maturation factor RimP N-terminal" evidence="4">
    <location>
        <begin position="15"/>
        <end position="85"/>
    </location>
</feature>
<comment type="function">
    <text evidence="3">Required for maturation of 30S ribosomal subunits.</text>
</comment>
<dbReference type="SUPFAM" id="SSF74942">
    <property type="entry name" value="YhbC-like, C-terminal domain"/>
    <property type="match status" value="1"/>
</dbReference>
<dbReference type="HAMAP" id="MF_01077">
    <property type="entry name" value="RimP"/>
    <property type="match status" value="1"/>
</dbReference>
<organism evidence="6 7">
    <name type="scientific">Candidatus Lambdaproteobacteria bacterium RIFOXYD2_FULL_56_26</name>
    <dbReference type="NCBI Taxonomy" id="1817773"/>
    <lineage>
        <taxon>Bacteria</taxon>
        <taxon>Pseudomonadati</taxon>
        <taxon>Pseudomonadota</taxon>
        <taxon>Candidatus Lambdaproteobacteria</taxon>
    </lineage>
</organism>
<proteinExistence type="inferred from homology"/>
<dbReference type="PANTHER" id="PTHR33867:SF1">
    <property type="entry name" value="RIBOSOME MATURATION FACTOR RIMP"/>
    <property type="match status" value="1"/>
</dbReference>
<sequence length="158" mass="17703">MSLTEQQIVQIETLVIPLVEGLGFELIEVALHTHGNRRTLVVSVDKPEGINVDDCATLSRRLSALLDVEDPFPFEYHLEVGSPGIFRELKRDKDFARHQGERIKVKVIEPLENGGYVFVGSLEGFSPEAITLLSEGPEGRLTVLRDNIKKLNLEPKLF</sequence>
<dbReference type="Gene3D" id="3.30.300.70">
    <property type="entry name" value="RimP-like superfamily, N-terminal"/>
    <property type="match status" value="1"/>
</dbReference>
<keyword evidence="2 3" id="KW-0690">Ribosome biogenesis</keyword>
<evidence type="ECO:0000256" key="3">
    <source>
        <dbReference type="HAMAP-Rule" id="MF_01077"/>
    </source>
</evidence>
<dbReference type="InterPro" id="IPR035956">
    <property type="entry name" value="RimP_N_sf"/>
</dbReference>